<protein>
    <submittedName>
        <fullName evidence="3">Choice-of-anchor J domain-containing protein</fullName>
    </submittedName>
</protein>
<dbReference type="Proteomes" id="UP001242368">
    <property type="component" value="Unassembled WGS sequence"/>
</dbReference>
<dbReference type="Pfam" id="PF18962">
    <property type="entry name" value="Por_Secre_tail"/>
    <property type="match status" value="1"/>
</dbReference>
<keyword evidence="4" id="KW-1185">Reference proteome</keyword>
<reference evidence="4" key="1">
    <citation type="journal article" date="2019" name="Int. J. Syst. Evol. Microbiol.">
        <title>The Global Catalogue of Microorganisms (GCM) 10K type strain sequencing project: providing services to taxonomists for standard genome sequencing and annotation.</title>
        <authorList>
            <consortium name="The Broad Institute Genomics Platform"/>
            <consortium name="The Broad Institute Genome Sequencing Center for Infectious Disease"/>
            <person name="Wu L."/>
            <person name="Ma J."/>
        </authorList>
    </citation>
    <scope>NUCLEOTIDE SEQUENCE [LARGE SCALE GENOMIC DNA]</scope>
    <source>
        <strain evidence="4">CECT 7184</strain>
    </source>
</reference>
<dbReference type="NCBIfam" id="TIGR04183">
    <property type="entry name" value="Por_Secre_tail"/>
    <property type="match status" value="1"/>
</dbReference>
<proteinExistence type="predicted"/>
<sequence>MRNNLLLTISFLSSSFIWGQTTTTLFHDSFESYQDWTYSEIGNWTLIDSDEEEQMGILGVSFPDNLMHPFAAKIINSTTAVSNVADINIPGIRNYEARTGNKALGMFAALLPSNNDWIISPKINLGQSGNKLSFYVKSAYMDNNKYEKFRVLISTTDTNPESFTAFPQVYNDNYFSNSEWTEFVIDLDNYSNMEVYLAINYISEIYNIDEIVFPEHLQKRANALLLDDFTVTTQSSLGIIDHQKNKRINLYPNPFKNELHIQSDEYIQKIKVFDMTGKLVFEEDTNFTKEAINLSFLKPGIYITEIQYNQETERIKIIKK</sequence>
<dbReference type="EMBL" id="JAUFQU010000001">
    <property type="protein sequence ID" value="MDN3708748.1"/>
    <property type="molecule type" value="Genomic_DNA"/>
</dbReference>
<evidence type="ECO:0000313" key="3">
    <source>
        <dbReference type="EMBL" id="MDN3708748.1"/>
    </source>
</evidence>
<organism evidence="3 4">
    <name type="scientific">Paenimyroides ceti</name>
    <dbReference type="NCBI Taxonomy" id="395087"/>
    <lineage>
        <taxon>Bacteria</taxon>
        <taxon>Pseudomonadati</taxon>
        <taxon>Bacteroidota</taxon>
        <taxon>Flavobacteriia</taxon>
        <taxon>Flavobacteriales</taxon>
        <taxon>Flavobacteriaceae</taxon>
        <taxon>Paenimyroides</taxon>
    </lineage>
</organism>
<evidence type="ECO:0000256" key="1">
    <source>
        <dbReference type="ARBA" id="ARBA00022729"/>
    </source>
</evidence>
<gene>
    <name evidence="3" type="ORF">QW060_16725</name>
</gene>
<dbReference type="NCBIfam" id="NF038128">
    <property type="entry name" value="choice_anch_J"/>
    <property type="match status" value="1"/>
</dbReference>
<dbReference type="InterPro" id="IPR026444">
    <property type="entry name" value="Secre_tail"/>
</dbReference>
<dbReference type="Gene3D" id="2.60.120.200">
    <property type="match status" value="1"/>
</dbReference>
<keyword evidence="1" id="KW-0732">Signal</keyword>
<evidence type="ECO:0000259" key="2">
    <source>
        <dbReference type="Pfam" id="PF18962"/>
    </source>
</evidence>
<accession>A0ABT8CW63</accession>
<comment type="caution">
    <text evidence="3">The sequence shown here is derived from an EMBL/GenBank/DDBJ whole genome shotgun (WGS) entry which is preliminary data.</text>
</comment>
<name>A0ABT8CW63_9FLAO</name>
<evidence type="ECO:0000313" key="4">
    <source>
        <dbReference type="Proteomes" id="UP001242368"/>
    </source>
</evidence>
<feature type="domain" description="Secretion system C-terminal sorting" evidence="2">
    <location>
        <begin position="250"/>
        <end position="317"/>
    </location>
</feature>
<dbReference type="RefSeq" id="WP_290364599.1">
    <property type="nucleotide sequence ID" value="NZ_JAUFQU010000001.1"/>
</dbReference>